<evidence type="ECO:0000313" key="2">
    <source>
        <dbReference type="Proteomes" id="UP000789375"/>
    </source>
</evidence>
<keyword evidence="2" id="KW-1185">Reference proteome</keyword>
<reference evidence="1" key="1">
    <citation type="submission" date="2021-06" db="EMBL/GenBank/DDBJ databases">
        <authorList>
            <person name="Kallberg Y."/>
            <person name="Tangrot J."/>
            <person name="Rosling A."/>
        </authorList>
    </citation>
    <scope>NUCLEOTIDE SEQUENCE</scope>
    <source>
        <strain evidence="1">87-6 pot B 2015</strain>
    </source>
</reference>
<name>A0A9N8V6W9_FUNMO</name>
<sequence>MLWLMDMRFLKTSREELQSLGLGFGTAKILADKSSNYLKEIAITTAVLLEPRNRGILVLVASDGDYEPVLEEFLKKRSLSIDGMSGKKQG</sequence>
<evidence type="ECO:0000313" key="1">
    <source>
        <dbReference type="EMBL" id="CAG8436829.1"/>
    </source>
</evidence>
<dbReference type="Proteomes" id="UP000789375">
    <property type="component" value="Unassembled WGS sequence"/>
</dbReference>
<comment type="caution">
    <text evidence="1">The sequence shown here is derived from an EMBL/GenBank/DDBJ whole genome shotgun (WGS) entry which is preliminary data.</text>
</comment>
<proteinExistence type="predicted"/>
<dbReference type="EMBL" id="CAJVPP010000041">
    <property type="protein sequence ID" value="CAG8436829.1"/>
    <property type="molecule type" value="Genomic_DNA"/>
</dbReference>
<dbReference type="AlphaFoldDB" id="A0A9N8V6W9"/>
<gene>
    <name evidence="1" type="ORF">FMOSSE_LOCUS444</name>
</gene>
<accession>A0A9N8V6W9</accession>
<organism evidence="1 2">
    <name type="scientific">Funneliformis mosseae</name>
    <name type="common">Endomycorrhizal fungus</name>
    <name type="synonym">Glomus mosseae</name>
    <dbReference type="NCBI Taxonomy" id="27381"/>
    <lineage>
        <taxon>Eukaryota</taxon>
        <taxon>Fungi</taxon>
        <taxon>Fungi incertae sedis</taxon>
        <taxon>Mucoromycota</taxon>
        <taxon>Glomeromycotina</taxon>
        <taxon>Glomeromycetes</taxon>
        <taxon>Glomerales</taxon>
        <taxon>Glomeraceae</taxon>
        <taxon>Funneliformis</taxon>
    </lineage>
</organism>
<protein>
    <submittedName>
        <fullName evidence="1">10401_t:CDS:1</fullName>
    </submittedName>
</protein>